<feature type="transmembrane region" description="Helical" evidence="11">
    <location>
        <begin position="535"/>
        <end position="558"/>
    </location>
</feature>
<comment type="cofactor">
    <cofactor evidence="11">
        <name>Mg(2+)</name>
        <dbReference type="ChEBI" id="CHEBI:18420"/>
    </cofactor>
</comment>
<dbReference type="PANTHER" id="PTHR43867">
    <property type="entry name" value="CELLULOSE SYNTHASE CATALYTIC SUBUNIT A [UDP-FORMING]"/>
    <property type="match status" value="1"/>
</dbReference>
<evidence type="ECO:0000256" key="9">
    <source>
        <dbReference type="ARBA" id="ARBA00023136"/>
    </source>
</evidence>
<feature type="transmembrane region" description="Helical" evidence="11">
    <location>
        <begin position="707"/>
        <end position="732"/>
    </location>
</feature>
<evidence type="ECO:0000256" key="6">
    <source>
        <dbReference type="ARBA" id="ARBA00022692"/>
    </source>
</evidence>
<comment type="pathway">
    <text evidence="11">Glycan metabolism; bacterial cellulose biosynthesis.</text>
</comment>
<gene>
    <name evidence="14" type="primary">bcsA</name>
    <name evidence="14" type="ORF">EWE75_02520</name>
</gene>
<dbReference type="Gene3D" id="3.90.550.10">
    <property type="entry name" value="Spore Coat Polysaccharide Biosynthesis Protein SpsA, Chain A"/>
    <property type="match status" value="1"/>
</dbReference>
<feature type="transmembrane region" description="Helical" evidence="11">
    <location>
        <begin position="70"/>
        <end position="88"/>
    </location>
</feature>
<comment type="function">
    <text evidence="11">Catalytic subunit of cellulose synthase. It polymerizes uridine 5'-diphosphate glucose to cellulose.</text>
</comment>
<keyword evidence="7 11" id="KW-0135">Cellulose biosynthesis</keyword>
<evidence type="ECO:0000256" key="7">
    <source>
        <dbReference type="ARBA" id="ARBA00022916"/>
    </source>
</evidence>
<evidence type="ECO:0000256" key="1">
    <source>
        <dbReference type="ARBA" id="ARBA00004429"/>
    </source>
</evidence>
<evidence type="ECO:0000313" key="15">
    <source>
        <dbReference type="Proteomes" id="UP000292085"/>
    </source>
</evidence>
<evidence type="ECO:0000256" key="4">
    <source>
        <dbReference type="ARBA" id="ARBA00022676"/>
    </source>
</evidence>
<dbReference type="InterPro" id="IPR018513">
    <property type="entry name" value="Cell_synthase_bac"/>
</dbReference>
<keyword evidence="5 11" id="KW-0808">Transferase</keyword>
<dbReference type="GO" id="GO:0035438">
    <property type="term" value="F:cyclic-di-GMP binding"/>
    <property type="evidence" value="ECO:0007669"/>
    <property type="project" value="InterPro"/>
</dbReference>
<feature type="transmembrane region" description="Helical" evidence="11">
    <location>
        <begin position="21"/>
        <end position="41"/>
    </location>
</feature>
<keyword evidence="6 11" id="KW-0812">Transmembrane</keyword>
<feature type="transmembrane region" description="Helical" evidence="11">
    <location>
        <begin position="100"/>
        <end position="122"/>
    </location>
</feature>
<evidence type="ECO:0000259" key="12">
    <source>
        <dbReference type="Pfam" id="PF00535"/>
    </source>
</evidence>
<dbReference type="EMBL" id="SGIS01000002">
    <property type="protein sequence ID" value="RZF66262.1"/>
    <property type="molecule type" value="Genomic_DNA"/>
</dbReference>
<dbReference type="SUPFAM" id="SSF53448">
    <property type="entry name" value="Nucleotide-diphospho-sugar transferases"/>
    <property type="match status" value="1"/>
</dbReference>
<dbReference type="Pfam" id="PF03170">
    <property type="entry name" value="BcsB"/>
    <property type="match status" value="1"/>
</dbReference>
<organism evidence="14 15">
    <name type="scientific">Sphingomonas populi</name>
    <dbReference type="NCBI Taxonomy" id="2484750"/>
    <lineage>
        <taxon>Bacteria</taxon>
        <taxon>Pseudomonadati</taxon>
        <taxon>Pseudomonadota</taxon>
        <taxon>Alphaproteobacteria</taxon>
        <taxon>Sphingomonadales</taxon>
        <taxon>Sphingomonadaceae</taxon>
        <taxon>Sphingomonas</taxon>
    </lineage>
</organism>
<dbReference type="CDD" id="cd06421">
    <property type="entry name" value="CESA_CelA_like"/>
    <property type="match status" value="1"/>
</dbReference>
<evidence type="ECO:0000256" key="11">
    <source>
        <dbReference type="RuleBase" id="RU365020"/>
    </source>
</evidence>
<evidence type="ECO:0000256" key="10">
    <source>
        <dbReference type="ARBA" id="ARBA00048682"/>
    </source>
</evidence>
<dbReference type="GO" id="GO:0016760">
    <property type="term" value="F:cellulose synthase (UDP-forming) activity"/>
    <property type="evidence" value="ECO:0007669"/>
    <property type="project" value="UniProtKB-EC"/>
</dbReference>
<dbReference type="GO" id="GO:0030244">
    <property type="term" value="P:cellulose biosynthetic process"/>
    <property type="evidence" value="ECO:0007669"/>
    <property type="project" value="UniProtKB-KW"/>
</dbReference>
<dbReference type="InterPro" id="IPR003919">
    <property type="entry name" value="Cell_synth_A"/>
</dbReference>
<keyword evidence="8 11" id="KW-1133">Transmembrane helix</keyword>
<dbReference type="UniPathway" id="UPA00694"/>
<dbReference type="OrthoDB" id="9806824at2"/>
<comment type="subcellular location">
    <subcellularLocation>
        <location evidence="1">Cell inner membrane</location>
        <topology evidence="1">Multi-pass membrane protein</topology>
    </subcellularLocation>
</comment>
<evidence type="ECO:0000256" key="3">
    <source>
        <dbReference type="ARBA" id="ARBA00022519"/>
    </source>
</evidence>
<comment type="caution">
    <text evidence="14">The sequence shown here is derived from an EMBL/GenBank/DDBJ whole genome shotgun (WGS) entry which is preliminary data.</text>
</comment>
<dbReference type="InterPro" id="IPR001173">
    <property type="entry name" value="Glyco_trans_2-like"/>
</dbReference>
<accession>A0A4Q6Y7C6</accession>
<evidence type="ECO:0000256" key="5">
    <source>
        <dbReference type="ARBA" id="ARBA00022679"/>
    </source>
</evidence>
<keyword evidence="2 11" id="KW-1003">Cell membrane</keyword>
<dbReference type="Gene3D" id="2.60.120.260">
    <property type="entry name" value="Galactose-binding domain-like"/>
    <property type="match status" value="2"/>
</dbReference>
<name>A0A4Q6Y7C6_9SPHN</name>
<comment type="catalytic activity">
    <reaction evidence="10 11">
        <text>[(1-&gt;4)-beta-D-glucosyl](n) + UDP-alpha-D-glucose = [(1-&gt;4)-beta-D-glucosyl](n+1) + UDP + H(+)</text>
        <dbReference type="Rhea" id="RHEA:19929"/>
        <dbReference type="Rhea" id="RHEA-COMP:10033"/>
        <dbReference type="Rhea" id="RHEA-COMP:10034"/>
        <dbReference type="ChEBI" id="CHEBI:15378"/>
        <dbReference type="ChEBI" id="CHEBI:18246"/>
        <dbReference type="ChEBI" id="CHEBI:58223"/>
        <dbReference type="ChEBI" id="CHEBI:58885"/>
        <dbReference type="EC" id="2.4.1.12"/>
    </reaction>
</comment>
<feature type="domain" description="PilZ" evidence="13">
    <location>
        <begin position="566"/>
        <end position="661"/>
    </location>
</feature>
<evidence type="ECO:0000259" key="13">
    <source>
        <dbReference type="Pfam" id="PF07238"/>
    </source>
</evidence>
<dbReference type="InterPro" id="IPR050321">
    <property type="entry name" value="Glycosyltr_2/OpgH_subfam"/>
</dbReference>
<feature type="domain" description="Glycosyltransferase 2-like" evidence="12">
    <location>
        <begin position="147"/>
        <end position="315"/>
    </location>
</feature>
<evidence type="ECO:0000256" key="8">
    <source>
        <dbReference type="ARBA" id="ARBA00022989"/>
    </source>
</evidence>
<proteinExistence type="predicted"/>
<dbReference type="InterPro" id="IPR009875">
    <property type="entry name" value="PilZ_domain"/>
</dbReference>
<keyword evidence="3 11" id="KW-0997">Cell inner membrane</keyword>
<dbReference type="Gene3D" id="2.40.10.220">
    <property type="entry name" value="predicted glycosyltransferase like domains"/>
    <property type="match status" value="1"/>
</dbReference>
<protein>
    <recommendedName>
        <fullName evidence="11">Cellulose synthase catalytic subunit [UDP-forming]</fullName>
        <ecNumber evidence="11">2.4.1.12</ecNumber>
    </recommendedName>
</protein>
<dbReference type="PANTHER" id="PTHR43867:SF2">
    <property type="entry name" value="CELLULOSE SYNTHASE CATALYTIC SUBUNIT A [UDP-FORMING]"/>
    <property type="match status" value="1"/>
</dbReference>
<dbReference type="GO" id="GO:0005886">
    <property type="term" value="C:plasma membrane"/>
    <property type="evidence" value="ECO:0007669"/>
    <property type="project" value="UniProtKB-SubCell"/>
</dbReference>
<keyword evidence="11" id="KW-0973">c-di-GMP</keyword>
<dbReference type="Proteomes" id="UP000292085">
    <property type="component" value="Unassembled WGS sequence"/>
</dbReference>
<sequence length="1465" mass="158833">MTTAAAAAPDAIPGAGLPRGVAWLIAIVAAPIVICAIAVPLDLREQWMFAAAMIAGVLVINRIKGRQMTLAICLISALVSTRYMWWRTTATLEFGSPLEFALGIPLYVAELYAWLILILGLVQTGFSLDRPLVALKGEPRRFPSVDVYVPTYNESLNIVRTTVFAAMAMDYPPDRFRVFILDDGRRPEFRDFAREAGCGYLTRSDNLHAKAGNLNAAMKRTDGDLICVFDCDHVPTRAFLQVTVGWFQQDPKLAVLQTPHHFYSPDPVQRNVTAVGDMPGEGELFYGAVQSGNDLWNATFFCGSCAIIRRKALEQTNGFAGETVTEDAHTALKLQRMGWNTAYINARLSAGLATERLVLHIGQRIRWARGMTQIFRIDNPMLGRGLNLPQRLCYLNAMLHFQFPLPRIIFLTSPLAYLIAGQNVIHASAAMIFAYAVPHLFTSTTSSERLQGSERRPFWGEIYETLLAFHLAKPTVLTLFNPHKGKFNVTDKGATLDKGFFDYQTLRPHMICAGLLILGIAIGFVKLMFPQTFNVQLGTLLLNTAWTLFNLLILVSAISVGRETRQTRDAVRFEAALPVSLYLDDGYVVDATTINVSMSGLAIRAPERFDVTGRTVTDVGFQIGQRAFTVPVETIKVAGGIARVRFPALSIDEERRLSEALMGRADAWQHTTSHKTETSFESMRDIARISASTLVAGGGSVRNPRQLVSAITSAMITMFLIALALGILGGVANAASMPAQAQAAAAAATATTEAAEAPGSHALHFTLKDLRVQSRIRLQGTQGEVGIPFGLRHDEVVSTAQLTLNFAYSPALLGDLSHLVVLVNGEVVRSIALPTETANGIAITIPIEPALFTAGDNQINLRLVGHYARDCEDPLNSTLWANISNTRSALDLTVQKLPPQRDLSALPAPLFDRSQTQALKLPFVFAGSPTNAELQSAAAIAGWLGAEASYRSFQFKPVAGTLPVGNAVVFLTPNRGVPGIAMPQIDGPTLAVVANPRDPFGSLLLVMGRDDRELKLAANVAATSGGALSGASASVSGARVPVTDRYGAPRWLRTDRAVQLGEIVRPHSLQGQGLPPGPLTADFRIAPDLFYWPRTGARLNIGYTYPVAPWLDRQRSRLDLSLNGQYLKTFRLAEANWWGRLWGAAGTTSRHDTGNAILPGYALFGQNQISLYYDLQVADKKRCSGTLPTNVQVGIDPTSTIDLTGVQHAALMPNLALFAGAGFPFTRTPDLGETVVVMPASPTASEVETFLALMGRFGDATGVAPTRLTVVRSIDGDDLAGHDILVIGSPARLNVGNLFDGAPVHWGGGRIEVAQRSAISRAWDYFSPYAEAMPANVDQSLLATSGFQGVTSFHSPFDHDHSVVAVLATQPDALPDLINGLGDRDINAQMQGDLALFSGDRIASFRVGGVYWSDMLPWWLRIGFWLSQHPMLLALSGVLAALLLSLPLYLILKAQKRRRLAGIKE</sequence>
<dbReference type="SUPFAM" id="SSF141371">
    <property type="entry name" value="PilZ domain-like"/>
    <property type="match status" value="1"/>
</dbReference>
<keyword evidence="4 11" id="KW-0328">Glycosyltransferase</keyword>
<feature type="transmembrane region" description="Helical" evidence="11">
    <location>
        <begin position="47"/>
        <end position="63"/>
    </location>
</feature>
<feature type="transmembrane region" description="Helical" evidence="11">
    <location>
        <begin position="1431"/>
        <end position="1452"/>
    </location>
</feature>
<dbReference type="PRINTS" id="PR01439">
    <property type="entry name" value="CELLSNTHASEA"/>
</dbReference>
<dbReference type="Pfam" id="PF00535">
    <property type="entry name" value="Glycos_transf_2"/>
    <property type="match status" value="1"/>
</dbReference>
<dbReference type="RefSeq" id="WP_130155107.1">
    <property type="nucleotide sequence ID" value="NZ_SGIS01000002.1"/>
</dbReference>
<keyword evidence="15" id="KW-1185">Reference proteome</keyword>
<dbReference type="NCBIfam" id="TIGR03030">
    <property type="entry name" value="CelA"/>
    <property type="match status" value="1"/>
</dbReference>
<dbReference type="GO" id="GO:0006011">
    <property type="term" value="P:UDP-alpha-D-glucose metabolic process"/>
    <property type="evidence" value="ECO:0007669"/>
    <property type="project" value="InterPro"/>
</dbReference>
<keyword evidence="9 11" id="KW-0472">Membrane</keyword>
<dbReference type="InterPro" id="IPR029044">
    <property type="entry name" value="Nucleotide-diphossugar_trans"/>
</dbReference>
<evidence type="ECO:0000256" key="2">
    <source>
        <dbReference type="ARBA" id="ARBA00022475"/>
    </source>
</evidence>
<dbReference type="Pfam" id="PF07238">
    <property type="entry name" value="PilZ"/>
    <property type="match status" value="1"/>
</dbReference>
<reference evidence="14 15" key="1">
    <citation type="submission" date="2019-02" db="EMBL/GenBank/DDBJ databases">
        <authorList>
            <person name="Li Y."/>
        </authorList>
    </citation>
    <scope>NUCLEOTIDE SEQUENCE [LARGE SCALE GENOMIC DNA]</scope>
    <source>
        <strain evidence="14 15">3-7</strain>
    </source>
</reference>
<feature type="transmembrane region" description="Helical" evidence="11">
    <location>
        <begin position="510"/>
        <end position="529"/>
    </location>
</feature>
<evidence type="ECO:0000313" key="14">
    <source>
        <dbReference type="EMBL" id="RZF66262.1"/>
    </source>
</evidence>
<dbReference type="EC" id="2.4.1.12" evidence="11"/>